<organism evidence="1">
    <name type="scientific">marine sediment metagenome</name>
    <dbReference type="NCBI Taxonomy" id="412755"/>
    <lineage>
        <taxon>unclassified sequences</taxon>
        <taxon>metagenomes</taxon>
        <taxon>ecological metagenomes</taxon>
    </lineage>
</organism>
<feature type="non-terminal residue" evidence="1">
    <location>
        <position position="94"/>
    </location>
</feature>
<gene>
    <name evidence="1" type="ORF">S03H2_63919</name>
</gene>
<protein>
    <submittedName>
        <fullName evidence="1">Uncharacterized protein</fullName>
    </submittedName>
</protein>
<comment type="caution">
    <text evidence="1">The sequence shown here is derived from an EMBL/GenBank/DDBJ whole genome shotgun (WGS) entry which is preliminary data.</text>
</comment>
<evidence type="ECO:0000313" key="1">
    <source>
        <dbReference type="EMBL" id="GAH88325.1"/>
    </source>
</evidence>
<reference evidence="1" key="1">
    <citation type="journal article" date="2014" name="Front. Microbiol.">
        <title>High frequency of phylogenetically diverse reductive dehalogenase-homologous genes in deep subseafloor sedimentary metagenomes.</title>
        <authorList>
            <person name="Kawai M."/>
            <person name="Futagami T."/>
            <person name="Toyoda A."/>
            <person name="Takaki Y."/>
            <person name="Nishi S."/>
            <person name="Hori S."/>
            <person name="Arai W."/>
            <person name="Tsubouchi T."/>
            <person name="Morono Y."/>
            <person name="Uchiyama I."/>
            <person name="Ito T."/>
            <person name="Fujiyama A."/>
            <person name="Inagaki F."/>
            <person name="Takami H."/>
        </authorList>
    </citation>
    <scope>NUCLEOTIDE SEQUENCE</scope>
    <source>
        <strain evidence="1">Expedition CK06-06</strain>
    </source>
</reference>
<dbReference type="AlphaFoldDB" id="X1K3T7"/>
<proteinExistence type="predicted"/>
<sequence length="94" mass="10705">MGVLAVRKAMRWNIRGRIEYLHLGPMTYEEYLAASGKSHLSEFLQQYAVGDDIPLPIHEQFMGSLREYLVIGGMPEAILAFIDTKSFLECDKAR</sequence>
<dbReference type="EMBL" id="BARU01041461">
    <property type="protein sequence ID" value="GAH88325.1"/>
    <property type="molecule type" value="Genomic_DNA"/>
</dbReference>
<name>X1K3T7_9ZZZZ</name>
<accession>X1K3T7</accession>